<dbReference type="SUPFAM" id="SSF53720">
    <property type="entry name" value="ALDH-like"/>
    <property type="match status" value="1"/>
</dbReference>
<dbReference type="InterPro" id="IPR012394">
    <property type="entry name" value="Aldehyde_DH_NAD(P)"/>
</dbReference>
<dbReference type="PANTHER" id="PTHR43570">
    <property type="entry name" value="ALDEHYDE DEHYDROGENASE"/>
    <property type="match status" value="1"/>
</dbReference>
<dbReference type="GO" id="GO:0004029">
    <property type="term" value="F:aldehyde dehydrogenase (NAD+) activity"/>
    <property type="evidence" value="ECO:0007669"/>
    <property type="project" value="TreeGrafter"/>
</dbReference>
<evidence type="ECO:0000256" key="4">
    <source>
        <dbReference type="PIRNR" id="PIRNR036492"/>
    </source>
</evidence>
<dbReference type="EMBL" id="FO681348">
    <property type="protein sequence ID" value="CCV66235.1"/>
    <property type="molecule type" value="Genomic_DNA"/>
</dbReference>
<dbReference type="GO" id="GO:0005737">
    <property type="term" value="C:cytoplasm"/>
    <property type="evidence" value="ECO:0007669"/>
    <property type="project" value="TreeGrafter"/>
</dbReference>
<comment type="similarity">
    <text evidence="1 4 7">Belongs to the aldehyde dehydrogenase family.</text>
</comment>
<dbReference type="OrthoDB" id="9762913at2"/>
<feature type="active site" evidence="5">
    <location>
        <position position="240"/>
    </location>
</feature>
<keyword evidence="10" id="KW-1185">Reference proteome</keyword>
<dbReference type="Proteomes" id="UP000032737">
    <property type="component" value="Chromosome"/>
</dbReference>
<dbReference type="STRING" id="61635.BN85312140"/>
<dbReference type="PROSITE" id="PS00687">
    <property type="entry name" value="ALDEHYDE_DEHYDR_GLU"/>
    <property type="match status" value="1"/>
</dbReference>
<dbReference type="KEGG" id="abra:BN85312140"/>
<evidence type="ECO:0000256" key="3">
    <source>
        <dbReference type="ARBA" id="ARBA00023027"/>
    </source>
</evidence>
<dbReference type="AlphaFoldDB" id="U4KPF0"/>
<proteinExistence type="inferred from homology"/>
<dbReference type="InterPro" id="IPR016162">
    <property type="entry name" value="Ald_DH_N"/>
</dbReference>
<dbReference type="Pfam" id="PF00171">
    <property type="entry name" value="Aldedh"/>
    <property type="match status" value="1"/>
</dbReference>
<dbReference type="InterPro" id="IPR029510">
    <property type="entry name" value="Ald_DH_CS_GLU"/>
</dbReference>
<dbReference type="RefSeq" id="WP_030005095.1">
    <property type="nucleotide sequence ID" value="NC_022549.1"/>
</dbReference>
<dbReference type="GO" id="GO:0006081">
    <property type="term" value="P:aldehyde metabolic process"/>
    <property type="evidence" value="ECO:0007669"/>
    <property type="project" value="InterPro"/>
</dbReference>
<feature type="domain" description="Aldehyde dehydrogenase" evidence="8">
    <location>
        <begin position="22"/>
        <end position="422"/>
    </location>
</feature>
<gene>
    <name evidence="9" type="ORF">BN85312140</name>
</gene>
<dbReference type="PANTHER" id="PTHR43570:SF16">
    <property type="entry name" value="ALDEHYDE DEHYDROGENASE TYPE III, ISOFORM Q"/>
    <property type="match status" value="1"/>
</dbReference>
<name>U4KPF0_9MOLU</name>
<evidence type="ECO:0000259" key="8">
    <source>
        <dbReference type="Pfam" id="PF00171"/>
    </source>
</evidence>
<evidence type="ECO:0000256" key="7">
    <source>
        <dbReference type="RuleBase" id="RU003345"/>
    </source>
</evidence>
<accession>U4KPF0</accession>
<evidence type="ECO:0000313" key="10">
    <source>
        <dbReference type="Proteomes" id="UP000032737"/>
    </source>
</evidence>
<organism evidence="9 10">
    <name type="scientific">Acholeplasma brassicae</name>
    <dbReference type="NCBI Taxonomy" id="61635"/>
    <lineage>
        <taxon>Bacteria</taxon>
        <taxon>Bacillati</taxon>
        <taxon>Mycoplasmatota</taxon>
        <taxon>Mollicutes</taxon>
        <taxon>Acholeplasmatales</taxon>
        <taxon>Acholeplasmataceae</taxon>
        <taxon>Acholeplasma</taxon>
    </lineage>
</organism>
<evidence type="ECO:0000256" key="6">
    <source>
        <dbReference type="PROSITE-ProRule" id="PRU10007"/>
    </source>
</evidence>
<sequence length="451" mass="51844">MKYLKKQDDYFGQNFTRNNGFRKNQLRKLYFAIEKYEKEIEKALYLDLGKSQTEAQMTEIGLVKQAIRFNIKEINRFFKVKRVKTPLSNQPGKSYFLRQPYGKVLIISPWNYPFLLTLEPLVGAIASGNVVTLKPSEYSENTSLIIKEIINEALDRTVCEVVLGDYKVADHLLNQPFDYIFFTGSTAVGKIVMEKASKHLTPVTLELGGKSPVIVDKSANLKLAARRIVFGKYLNLGQTCIAPDYLLCDETILEELLNLIKQEIIKQFSHDPLTNQNYGKIINERHHLRLRRLMESGKIYYGGKLNDTQIEPTIITEVSLEDAIMKEEIFGPLLPVLTFKDIRDVYDIIEKNKTPLALYLFTQDEVVKRLIMRNIPFGGGAINDTIVHIANHHYGFGGVGSSGMGSYHGKYTLKTFTHEKSIHEKKNWIDIPLRYQPYSTKKTKWIKFFLK</sequence>
<evidence type="ECO:0000256" key="1">
    <source>
        <dbReference type="ARBA" id="ARBA00009986"/>
    </source>
</evidence>
<dbReference type="Gene3D" id="3.40.309.10">
    <property type="entry name" value="Aldehyde Dehydrogenase, Chain A, domain 2"/>
    <property type="match status" value="1"/>
</dbReference>
<keyword evidence="3" id="KW-0520">NAD</keyword>
<dbReference type="FunFam" id="3.40.605.10:FF:000004">
    <property type="entry name" value="Aldehyde dehydrogenase"/>
    <property type="match status" value="1"/>
</dbReference>
<keyword evidence="2 4" id="KW-0560">Oxidoreductase</keyword>
<dbReference type="FunFam" id="3.40.309.10:FF:000003">
    <property type="entry name" value="Aldehyde dehydrogenase"/>
    <property type="match status" value="1"/>
</dbReference>
<evidence type="ECO:0000256" key="5">
    <source>
        <dbReference type="PIRSR" id="PIRSR036492-1"/>
    </source>
</evidence>
<evidence type="ECO:0000256" key="2">
    <source>
        <dbReference type="ARBA" id="ARBA00023002"/>
    </source>
</evidence>
<evidence type="ECO:0000313" key="9">
    <source>
        <dbReference type="EMBL" id="CCV66235.1"/>
    </source>
</evidence>
<dbReference type="Gene3D" id="3.40.605.10">
    <property type="entry name" value="Aldehyde Dehydrogenase, Chain A, domain 1"/>
    <property type="match status" value="1"/>
</dbReference>
<dbReference type="InterPro" id="IPR016161">
    <property type="entry name" value="Ald_DH/histidinol_DH"/>
</dbReference>
<dbReference type="HOGENOM" id="CLU_005391_3_1_14"/>
<dbReference type="PIRSF" id="PIRSF036492">
    <property type="entry name" value="ALDH"/>
    <property type="match status" value="1"/>
</dbReference>
<dbReference type="InterPro" id="IPR016163">
    <property type="entry name" value="Ald_DH_C"/>
</dbReference>
<protein>
    <recommendedName>
        <fullName evidence="4">Aldehyde dehydrogenase</fullName>
    </recommendedName>
</protein>
<feature type="active site" evidence="5 6">
    <location>
        <position position="206"/>
    </location>
</feature>
<dbReference type="InterPro" id="IPR015590">
    <property type="entry name" value="Aldehyde_DH_dom"/>
</dbReference>
<reference evidence="9 10" key="1">
    <citation type="journal article" date="2013" name="J. Mol. Microbiol. Biotechnol.">
        <title>Analysis of the Complete Genomes of Acholeplasma brassicae , A. palmae and A. laidlawii and Their Comparison to the Obligate Parasites from ' Candidatus Phytoplasma'.</title>
        <authorList>
            <person name="Kube M."/>
            <person name="Siewert C."/>
            <person name="Migdoll A.M."/>
            <person name="Duduk B."/>
            <person name="Holz S."/>
            <person name="Rabus R."/>
            <person name="Seemuller E."/>
            <person name="Mitrovic J."/>
            <person name="Muller I."/>
            <person name="Buttner C."/>
            <person name="Reinhardt R."/>
        </authorList>
    </citation>
    <scope>NUCLEOTIDE SEQUENCE [LARGE SCALE GENOMIC DNA]</scope>
    <source>
        <strain evidence="10">0502</strain>
    </source>
</reference>